<name>A0A940XAI5_9FLAO</name>
<protein>
    <submittedName>
        <fullName evidence="2">Porin family protein</fullName>
    </submittedName>
</protein>
<dbReference type="EMBL" id="JAGFBV010000013">
    <property type="protein sequence ID" value="MBP4138396.1"/>
    <property type="molecule type" value="Genomic_DNA"/>
</dbReference>
<dbReference type="AlphaFoldDB" id="A0A940XAI5"/>
<dbReference type="InterPro" id="IPR025665">
    <property type="entry name" value="Beta-barrel_OMP_2"/>
</dbReference>
<gene>
    <name evidence="2" type="ORF">J3495_09880</name>
</gene>
<dbReference type="InterPro" id="IPR011250">
    <property type="entry name" value="OMP/PagP_B-barrel"/>
</dbReference>
<proteinExistence type="predicted"/>
<dbReference type="SUPFAM" id="SSF56925">
    <property type="entry name" value="OMPA-like"/>
    <property type="match status" value="1"/>
</dbReference>
<evidence type="ECO:0000313" key="2">
    <source>
        <dbReference type="EMBL" id="MBP4138396.1"/>
    </source>
</evidence>
<dbReference type="Pfam" id="PF13568">
    <property type="entry name" value="OMP_b-brl_2"/>
    <property type="match status" value="1"/>
</dbReference>
<reference evidence="2 3" key="1">
    <citation type="submission" date="2021-03" db="EMBL/GenBank/DDBJ databases">
        <title>Flavobacterium Flabelliformis Sp. Nov. And Flavobacterium Geliluteum Sp. Nov., Two Novel Multidrug Resistant Psychrophilic Species Isolated From Antarctica.</title>
        <authorList>
            <person name="Kralova S."/>
            <person name="Busse H.J."/>
            <person name="Bezdicek M."/>
            <person name="Nykrynova M."/>
            <person name="Kroupova E."/>
            <person name="Krsek D."/>
            <person name="Sedlacek I."/>
        </authorList>
    </citation>
    <scope>NUCLEOTIDE SEQUENCE [LARGE SCALE GENOMIC DNA]</scope>
    <source>
        <strain evidence="2 3">P7388</strain>
    </source>
</reference>
<evidence type="ECO:0000313" key="3">
    <source>
        <dbReference type="Proteomes" id="UP000675047"/>
    </source>
</evidence>
<feature type="domain" description="Outer membrane protein beta-barrel" evidence="1">
    <location>
        <begin position="23"/>
        <end position="172"/>
    </location>
</feature>
<dbReference type="RefSeq" id="WP_210666385.1">
    <property type="nucleotide sequence ID" value="NZ_JAGFBV010000013.1"/>
</dbReference>
<keyword evidence="3" id="KW-1185">Reference proteome</keyword>
<accession>A0A940XAI5</accession>
<comment type="caution">
    <text evidence="2">The sequence shown here is derived from an EMBL/GenBank/DDBJ whole genome shotgun (WGS) entry which is preliminary data.</text>
</comment>
<sequence>MKKSIFILTGFIIFLTSYSSVAQIHLGPKAGANLTKLDGKSFKDNFELGYQLGGFVYYDVTNFIGIQAEVIFNQTNTKIADDYTDIIDDAFDKDKTLNYISVPLLLRLNTGGLLTVNAGPQFSFLANSKESILDNGKKIFKDSDFAAVVGAELNLSPIIVFARYSWSFSNISDIGGEVKSQQIQLGMAVKIF</sequence>
<dbReference type="Proteomes" id="UP000675047">
    <property type="component" value="Unassembled WGS sequence"/>
</dbReference>
<organism evidence="2 3">
    <name type="scientific">Flavobacterium geliluteum</name>
    <dbReference type="NCBI Taxonomy" id="2816120"/>
    <lineage>
        <taxon>Bacteria</taxon>
        <taxon>Pseudomonadati</taxon>
        <taxon>Bacteroidota</taxon>
        <taxon>Flavobacteriia</taxon>
        <taxon>Flavobacteriales</taxon>
        <taxon>Flavobacteriaceae</taxon>
        <taxon>Flavobacterium</taxon>
    </lineage>
</organism>
<evidence type="ECO:0000259" key="1">
    <source>
        <dbReference type="Pfam" id="PF13568"/>
    </source>
</evidence>